<dbReference type="AlphaFoldDB" id="A0A413SYL6"/>
<organism evidence="2 3">
    <name type="scientific">Phocaeicola coprophilus</name>
    <dbReference type="NCBI Taxonomy" id="387090"/>
    <lineage>
        <taxon>Bacteria</taxon>
        <taxon>Pseudomonadati</taxon>
        <taxon>Bacteroidota</taxon>
        <taxon>Bacteroidia</taxon>
        <taxon>Bacteroidales</taxon>
        <taxon>Bacteroidaceae</taxon>
        <taxon>Phocaeicola</taxon>
    </lineage>
</organism>
<reference evidence="2 3" key="1">
    <citation type="submission" date="2018-08" db="EMBL/GenBank/DDBJ databases">
        <title>A genome reference for cultivated species of the human gut microbiota.</title>
        <authorList>
            <person name="Zou Y."/>
            <person name="Xue W."/>
            <person name="Luo G."/>
        </authorList>
    </citation>
    <scope>NUCLEOTIDE SEQUENCE [LARGE SCALE GENOMIC DNA]</scope>
    <source>
        <strain evidence="2 3">AM42-38</strain>
    </source>
</reference>
<evidence type="ECO:0000313" key="2">
    <source>
        <dbReference type="EMBL" id="RHA74801.1"/>
    </source>
</evidence>
<dbReference type="Proteomes" id="UP000283855">
    <property type="component" value="Unassembled WGS sequence"/>
</dbReference>
<name>A0A413SYL6_9BACT</name>
<dbReference type="EMBL" id="QSFT01000020">
    <property type="protein sequence ID" value="RHA74801.1"/>
    <property type="molecule type" value="Genomic_DNA"/>
</dbReference>
<evidence type="ECO:0000313" key="3">
    <source>
        <dbReference type="Proteomes" id="UP000283855"/>
    </source>
</evidence>
<keyword evidence="1" id="KW-0732">Signal</keyword>
<proteinExistence type="predicted"/>
<gene>
    <name evidence="2" type="ORF">DW921_09705</name>
</gene>
<accession>A0A413SYL6</accession>
<dbReference type="PROSITE" id="PS51257">
    <property type="entry name" value="PROKAR_LIPOPROTEIN"/>
    <property type="match status" value="1"/>
</dbReference>
<evidence type="ECO:0000256" key="1">
    <source>
        <dbReference type="SAM" id="SignalP"/>
    </source>
</evidence>
<feature type="chain" id="PRO_5019316347" evidence="1">
    <location>
        <begin position="34"/>
        <end position="310"/>
    </location>
</feature>
<comment type="caution">
    <text evidence="2">The sequence shown here is derived from an EMBL/GenBank/DDBJ whole genome shotgun (WGS) entry which is preliminary data.</text>
</comment>
<protein>
    <submittedName>
        <fullName evidence="2">Uncharacterized protein</fullName>
    </submittedName>
</protein>
<sequence>MINFLKMNNKFINSMLIAFVALFFVSCIRPDSADSIKTKNWIFSQCSYIGGDKKLAHSFVNEIRNGNIKITQLDEELFSDAVLQYFEHMAEEYYHFENYKNTKEWVNTHLQMLKIMANVYVSDKWKDNIYIEHYSSTSINDYYTFVPSSLAFDKMAEMSCNGKHLTATDIADFSSEYLTRGCNHCKRYWNEEDVQKWSVKYDEWTIPLTDFLSYIQLYKNYDKVIDAFTNMSIALSDYADRFVDENVKIINWAYDENAIGDAYTGYFIEYEIGTGYYILYHLVEMDNKNSYEGKILYQGNSMIEMQSYYE</sequence>
<feature type="signal peptide" evidence="1">
    <location>
        <begin position="1"/>
        <end position="33"/>
    </location>
</feature>